<evidence type="ECO:0000256" key="3">
    <source>
        <dbReference type="ARBA" id="ARBA00022729"/>
    </source>
</evidence>
<dbReference type="Pfam" id="PF00497">
    <property type="entry name" value="SBP_bac_3"/>
    <property type="match status" value="1"/>
</dbReference>
<dbReference type="EMBL" id="AP017378">
    <property type="protein sequence ID" value="BBD06905.1"/>
    <property type="molecule type" value="Genomic_DNA"/>
</dbReference>
<proteinExistence type="inferred from homology"/>
<accession>A0A2Z6AUN4</accession>
<gene>
    <name evidence="6" type="ORF">DFE_0179</name>
</gene>
<evidence type="ECO:0000259" key="5">
    <source>
        <dbReference type="SMART" id="SM00062"/>
    </source>
</evidence>
<dbReference type="RefSeq" id="WP_232034838.1">
    <property type="nucleotide sequence ID" value="NZ_AP017378.1"/>
</dbReference>
<dbReference type="PANTHER" id="PTHR30085:SF6">
    <property type="entry name" value="ABC TRANSPORTER GLUTAMINE-BINDING PROTEIN GLNH"/>
    <property type="match status" value="1"/>
</dbReference>
<organism evidence="6 7">
    <name type="scientific">Desulfovibrio ferrophilus</name>
    <dbReference type="NCBI Taxonomy" id="241368"/>
    <lineage>
        <taxon>Bacteria</taxon>
        <taxon>Pseudomonadati</taxon>
        <taxon>Thermodesulfobacteriota</taxon>
        <taxon>Desulfovibrionia</taxon>
        <taxon>Desulfovibrionales</taxon>
        <taxon>Desulfovibrionaceae</taxon>
        <taxon>Desulfovibrio</taxon>
    </lineage>
</organism>
<dbReference type="CDD" id="cd13689">
    <property type="entry name" value="PBP2_BsGlnH"/>
    <property type="match status" value="1"/>
</dbReference>
<dbReference type="PROSITE" id="PS51257">
    <property type="entry name" value="PROKAR_LIPOPROTEIN"/>
    <property type="match status" value="1"/>
</dbReference>
<reference evidence="6 7" key="1">
    <citation type="journal article" date="2018" name="Sci. Adv.">
        <title>Multi-heme cytochromes provide a pathway for survival in energy-limited environments.</title>
        <authorList>
            <person name="Deng X."/>
            <person name="Dohmae N."/>
            <person name="Nealson K.H."/>
            <person name="Hashimoto K."/>
            <person name="Okamoto A."/>
        </authorList>
    </citation>
    <scope>NUCLEOTIDE SEQUENCE [LARGE SCALE GENOMIC DNA]</scope>
    <source>
        <strain evidence="6 7">IS5</strain>
    </source>
</reference>
<dbReference type="PANTHER" id="PTHR30085">
    <property type="entry name" value="AMINO ACID ABC TRANSPORTER PERMEASE"/>
    <property type="match status" value="1"/>
</dbReference>
<evidence type="ECO:0000256" key="2">
    <source>
        <dbReference type="ARBA" id="ARBA00022448"/>
    </source>
</evidence>
<keyword evidence="7" id="KW-1185">Reference proteome</keyword>
<dbReference type="GO" id="GO:0030288">
    <property type="term" value="C:outer membrane-bounded periplasmic space"/>
    <property type="evidence" value="ECO:0007669"/>
    <property type="project" value="TreeGrafter"/>
</dbReference>
<evidence type="ECO:0000313" key="6">
    <source>
        <dbReference type="EMBL" id="BBD06905.1"/>
    </source>
</evidence>
<feature type="domain" description="Solute-binding protein family 3/N-terminal" evidence="5">
    <location>
        <begin position="69"/>
        <end position="291"/>
    </location>
</feature>
<dbReference type="SMART" id="SM00062">
    <property type="entry name" value="PBPb"/>
    <property type="match status" value="1"/>
</dbReference>
<dbReference type="GO" id="GO:0006865">
    <property type="term" value="P:amino acid transport"/>
    <property type="evidence" value="ECO:0007669"/>
    <property type="project" value="TreeGrafter"/>
</dbReference>
<dbReference type="SUPFAM" id="SSF53850">
    <property type="entry name" value="Periplasmic binding protein-like II"/>
    <property type="match status" value="1"/>
</dbReference>
<dbReference type="PROSITE" id="PS01039">
    <property type="entry name" value="SBP_BACTERIAL_3"/>
    <property type="match status" value="1"/>
</dbReference>
<dbReference type="GO" id="GO:0005576">
    <property type="term" value="C:extracellular region"/>
    <property type="evidence" value="ECO:0007669"/>
    <property type="project" value="TreeGrafter"/>
</dbReference>
<keyword evidence="2" id="KW-0813">Transport</keyword>
<evidence type="ECO:0000256" key="4">
    <source>
        <dbReference type="RuleBase" id="RU003744"/>
    </source>
</evidence>
<dbReference type="InterPro" id="IPR051455">
    <property type="entry name" value="Bact_solute-bind_prot3"/>
</dbReference>
<dbReference type="InterPro" id="IPR018313">
    <property type="entry name" value="SBP_3_CS"/>
</dbReference>
<dbReference type="KEGG" id="dfl:DFE_0179"/>
<dbReference type="AlphaFoldDB" id="A0A2Z6AUN4"/>
<evidence type="ECO:0000256" key="1">
    <source>
        <dbReference type="ARBA" id="ARBA00010333"/>
    </source>
</evidence>
<sequence length="319" mass="35288">MRSDHRLLSALAALILLLGLMLVGGCSQEQPDCPEQTPCPDCPPCPELDCPEPLPELKGRLRAIKKRGVLIAGVRDDAIPFGYTDEHTGEIVGFEIDICRALAQALGVRLETLPVRKSARIPLIQRGEVDIIAATMTHHFAREDDIDFSITYFMDGQKLLTKRGSGVHSVTDLAGRRVGVVDGSWAEANIREAQPGSKIKTYPGYPQAFMDLKARRLSAICADTTILLGLKNSDPDPAAWEIVGDFISDEPYGLGVPEDDSNFRDFVNLTLNKLWVSGEYMKIYNLWFGPHTKFYLPTAWRMEILPGNGAVSPKRKKLN</sequence>
<comment type="similarity">
    <text evidence="1 4">Belongs to the bacterial solute-binding protein 3 family.</text>
</comment>
<dbReference type="InterPro" id="IPR001638">
    <property type="entry name" value="Solute-binding_3/MltF_N"/>
</dbReference>
<name>A0A2Z6AUN4_9BACT</name>
<protein>
    <submittedName>
        <fullName evidence="6">ABC-type transporter, periplasmic subunit family 3</fullName>
    </submittedName>
</protein>
<dbReference type="Gene3D" id="3.40.190.10">
    <property type="entry name" value="Periplasmic binding protein-like II"/>
    <property type="match status" value="2"/>
</dbReference>
<dbReference type="Proteomes" id="UP000269883">
    <property type="component" value="Chromosome"/>
</dbReference>
<keyword evidence="3" id="KW-0732">Signal</keyword>
<evidence type="ECO:0000313" key="7">
    <source>
        <dbReference type="Proteomes" id="UP000269883"/>
    </source>
</evidence>